<dbReference type="SUPFAM" id="SSF50249">
    <property type="entry name" value="Nucleic acid-binding proteins"/>
    <property type="match status" value="1"/>
</dbReference>
<name>H2EV07_9STRA</name>
<dbReference type="RefSeq" id="YP_005089642.1">
    <property type="nucleotide sequence ID" value="NC_016731.1"/>
</dbReference>
<protein>
    <submittedName>
        <fullName evidence="1">Uncharacterized protein ycf41</fullName>
    </submittedName>
</protein>
<evidence type="ECO:0000313" key="1">
    <source>
        <dbReference type="EMBL" id="AEX37767.1"/>
    </source>
</evidence>
<gene>
    <name evidence="1" type="primary">ycf41</name>
</gene>
<reference evidence="1" key="1">
    <citation type="journal article" date="2012" name="Int J Biol">
        <title>Complete chloroplast genome sequence of freshwater araphid pennate diatom alga Synedra acus from Lake Baikal.</title>
        <authorList>
            <person name="Galachyants Y.P."/>
            <person name="Morozov A."/>
            <person name="Mardanov A.V."/>
            <person name="Beletsky A.V."/>
            <person name="Ravin N.V."/>
            <person name="Petrova D.P."/>
            <person name="Likhoshway Y.V."/>
        </authorList>
    </citation>
    <scope>NUCLEOTIDE SEQUENCE</scope>
    <source>
        <strain evidence="1">G9</strain>
    </source>
</reference>
<dbReference type="GeneID" id="11541601"/>
<dbReference type="EMBL" id="JQ088178">
    <property type="protein sequence ID" value="AEX37767.1"/>
    <property type="molecule type" value="Genomic_DNA"/>
</dbReference>
<dbReference type="InterPro" id="IPR012340">
    <property type="entry name" value="NA-bd_OB-fold"/>
</dbReference>
<keyword evidence="1" id="KW-0934">Plastid</keyword>
<organism evidence="1">
    <name type="scientific">Ulnaria acus</name>
    <dbReference type="NCBI Taxonomy" id="1436140"/>
    <lineage>
        <taxon>Eukaryota</taxon>
        <taxon>Sar</taxon>
        <taxon>Stramenopiles</taxon>
        <taxon>Ochrophyta</taxon>
        <taxon>Bacillariophyta</taxon>
        <taxon>Fragilariophyceae</taxon>
        <taxon>Fragilariophycidae</taxon>
        <taxon>Licmophorales</taxon>
        <taxon>Ulnariaceae</taxon>
        <taxon>Ulnaria</taxon>
    </lineage>
</organism>
<dbReference type="Gene3D" id="2.40.50.140">
    <property type="entry name" value="Nucleic acid-binding proteins"/>
    <property type="match status" value="1"/>
</dbReference>
<sequence>MNYISCIIRILEIPKIELGSNNIEMVRFRVQLPSIRNKVQSPIVIYSTIWGNLAYDIISYYRINDYALIEGYISTSSNNKKNDSSINLNITKLYPFLFKVQSDKGK</sequence>
<accession>H2EV07</accession>
<geneLocation type="chloroplast" evidence="1"/>
<keyword evidence="1" id="KW-0150">Chloroplast</keyword>
<dbReference type="AlphaFoldDB" id="H2EV07"/>
<proteinExistence type="predicted"/>